<feature type="transmembrane region" description="Helical" evidence="7">
    <location>
        <begin position="381"/>
        <end position="400"/>
    </location>
</feature>
<keyword evidence="3" id="KW-1003">Cell membrane</keyword>
<keyword evidence="9" id="KW-1185">Reference proteome</keyword>
<dbReference type="RefSeq" id="WP_395545515.1">
    <property type="nucleotide sequence ID" value="NZ_CP166302.1"/>
</dbReference>
<evidence type="ECO:0000256" key="2">
    <source>
        <dbReference type="ARBA" id="ARBA00022448"/>
    </source>
</evidence>
<dbReference type="InterPro" id="IPR048279">
    <property type="entry name" value="MdtK-like"/>
</dbReference>
<dbReference type="PANTHER" id="PTHR43549:SF3">
    <property type="entry name" value="MULTIDRUG RESISTANCE PROTEIN YPNP-RELATED"/>
    <property type="match status" value="1"/>
</dbReference>
<dbReference type="NCBIfam" id="TIGR00797">
    <property type="entry name" value="matE"/>
    <property type="match status" value="1"/>
</dbReference>
<evidence type="ECO:0000256" key="5">
    <source>
        <dbReference type="ARBA" id="ARBA00022989"/>
    </source>
</evidence>
<sequence>MIKSTGGSLGRQLYRMTWPMLIGVLAIMSSQMVDSAFIGQLGTQPLAAVGFTIPVYQLIIGIQVGLGIATTTIISTALGAGKQGEARQLGSLVLATGGGVVLLLCLLVWAGQQEIVFRLGASGSLLPLVREYWLPWLFSCWLGAMLYFGYSLFRAYGETLLPGLVMVLTSLINVVLDPLFIFTLDMGLAGAAWATVCAFGAGCVVIFTGLLRRRLIRLPRHTARIRSGLTRLLSFMLPSTLSQLVPPLSAMLATALVAVHGEHAVAAWGLGSRIELLSIVVVLVLTMAMPPMIGRLRGSKDMEQIRQLVRTAMTFVLLWQLALALLLVVVSVPLSHVLTSDGTTAAILSGYLWRVPLSYGAMGVCMILVSACNAMGMPRLALVMSALRLLVCYLPLLWLGSMLDGLNGLLLGAMAGNLLAGLMSWHLYRSWCIKAGPASGRAAAKAGF</sequence>
<comment type="subcellular location">
    <subcellularLocation>
        <location evidence="1">Cell inner membrane</location>
        <topology evidence="1">Multi-pass membrane protein</topology>
    </subcellularLocation>
</comment>
<keyword evidence="6 7" id="KW-0472">Membrane</keyword>
<reference evidence="8 9" key="1">
    <citation type="submission" date="2024-08" db="EMBL/GenBank/DDBJ databases">
        <title>Oceanimonas smirnovii Genome sequencing and assembly.</title>
        <authorList>
            <person name="Tang B."/>
        </authorList>
    </citation>
    <scope>NUCLEOTIDE SEQUENCE [LARGE SCALE GENOMIC DNA]</scope>
    <source>
        <strain evidence="8 9">OS2020-119</strain>
    </source>
</reference>
<feature type="transmembrane region" description="Helical" evidence="7">
    <location>
        <begin position="58"/>
        <end position="80"/>
    </location>
</feature>
<evidence type="ECO:0000256" key="3">
    <source>
        <dbReference type="ARBA" id="ARBA00022475"/>
    </source>
</evidence>
<feature type="transmembrane region" description="Helical" evidence="7">
    <location>
        <begin position="308"/>
        <end position="331"/>
    </location>
</feature>
<feature type="transmembrane region" description="Helical" evidence="7">
    <location>
        <begin position="265"/>
        <end position="288"/>
    </location>
</feature>
<evidence type="ECO:0000256" key="4">
    <source>
        <dbReference type="ARBA" id="ARBA00022692"/>
    </source>
</evidence>
<evidence type="ECO:0000256" key="1">
    <source>
        <dbReference type="ARBA" id="ARBA00004429"/>
    </source>
</evidence>
<evidence type="ECO:0000313" key="9">
    <source>
        <dbReference type="Proteomes" id="UP001610706"/>
    </source>
</evidence>
<feature type="transmembrane region" description="Helical" evidence="7">
    <location>
        <begin position="232"/>
        <end position="259"/>
    </location>
</feature>
<dbReference type="Proteomes" id="UP001610706">
    <property type="component" value="Unassembled WGS sequence"/>
</dbReference>
<feature type="transmembrane region" description="Helical" evidence="7">
    <location>
        <begin position="351"/>
        <end position="369"/>
    </location>
</feature>
<evidence type="ECO:0000256" key="7">
    <source>
        <dbReference type="SAM" id="Phobius"/>
    </source>
</evidence>
<accession>A0ABW7P329</accession>
<dbReference type="InterPro" id="IPR052031">
    <property type="entry name" value="Membrane_Transporter-Flippase"/>
</dbReference>
<dbReference type="EMBL" id="JBGFTR010000014">
    <property type="protein sequence ID" value="MFH7565700.1"/>
    <property type="molecule type" value="Genomic_DNA"/>
</dbReference>
<feature type="transmembrane region" description="Helical" evidence="7">
    <location>
        <begin position="160"/>
        <end position="184"/>
    </location>
</feature>
<protein>
    <submittedName>
        <fullName evidence="8">MATE family efflux transporter</fullName>
    </submittedName>
</protein>
<comment type="caution">
    <text evidence="8">The sequence shown here is derived from an EMBL/GenBank/DDBJ whole genome shotgun (WGS) entry which is preliminary data.</text>
</comment>
<proteinExistence type="predicted"/>
<feature type="transmembrane region" description="Helical" evidence="7">
    <location>
        <begin position="190"/>
        <end position="211"/>
    </location>
</feature>
<keyword evidence="4 7" id="KW-0812">Transmembrane</keyword>
<dbReference type="Pfam" id="PF01554">
    <property type="entry name" value="MatE"/>
    <property type="match status" value="2"/>
</dbReference>
<organism evidence="8 9">
    <name type="scientific">Oceanimonas smirnovii</name>
    <dbReference type="NCBI Taxonomy" id="264574"/>
    <lineage>
        <taxon>Bacteria</taxon>
        <taxon>Pseudomonadati</taxon>
        <taxon>Pseudomonadota</taxon>
        <taxon>Gammaproteobacteria</taxon>
        <taxon>Aeromonadales</taxon>
        <taxon>Aeromonadaceae</taxon>
        <taxon>Oceanimonas</taxon>
    </lineage>
</organism>
<evidence type="ECO:0000256" key="6">
    <source>
        <dbReference type="ARBA" id="ARBA00023136"/>
    </source>
</evidence>
<dbReference type="InterPro" id="IPR002528">
    <property type="entry name" value="MATE_fam"/>
</dbReference>
<name>A0ABW7P329_9GAMM</name>
<dbReference type="PANTHER" id="PTHR43549">
    <property type="entry name" value="MULTIDRUG RESISTANCE PROTEIN YPNP-RELATED"/>
    <property type="match status" value="1"/>
</dbReference>
<feature type="transmembrane region" description="Helical" evidence="7">
    <location>
        <begin position="92"/>
        <end position="112"/>
    </location>
</feature>
<evidence type="ECO:0000313" key="8">
    <source>
        <dbReference type="EMBL" id="MFH7565700.1"/>
    </source>
</evidence>
<gene>
    <name evidence="8" type="ORF">AB9R89_10240</name>
</gene>
<dbReference type="PIRSF" id="PIRSF006603">
    <property type="entry name" value="DinF"/>
    <property type="match status" value="1"/>
</dbReference>
<feature type="transmembrane region" description="Helical" evidence="7">
    <location>
        <begin position="20"/>
        <end position="38"/>
    </location>
</feature>
<feature type="transmembrane region" description="Helical" evidence="7">
    <location>
        <begin position="132"/>
        <end position="153"/>
    </location>
</feature>
<keyword evidence="2" id="KW-0813">Transport</keyword>
<feature type="transmembrane region" description="Helical" evidence="7">
    <location>
        <begin position="406"/>
        <end position="428"/>
    </location>
</feature>
<keyword evidence="5 7" id="KW-1133">Transmembrane helix</keyword>